<accession>A0A9P1BK96</accession>
<dbReference type="OrthoDB" id="435575at2759"/>
<protein>
    <submittedName>
        <fullName evidence="2">Uncharacterized protein</fullName>
    </submittedName>
</protein>
<gene>
    <name evidence="2" type="ORF">C1SCF055_LOCUS3311</name>
</gene>
<feature type="compositionally biased region" description="Acidic residues" evidence="1">
    <location>
        <begin position="723"/>
        <end position="734"/>
    </location>
</feature>
<sequence length="791" mass="87484">QPSYLLMALSPVDWAAWKDRARGREPSKAGGAAVLPLRRVDLLLLRVLPSPSLRCVCDRERLLCHSCLDRGLVYTEVARQAEDDVLEISGYHDEEGRFVTLDPPVRMATTSIPRQSDGSFNADELMRLIARSRRVAVMELGIQSVGDFRYMWSSSQDCYRELEQKTGRALQGHEAMAIAVAWTNARRASLKQIEALGVEVAQVRNSSVGVPTRRAETPVPSQPSEASAKVRRLVPSGVPAERAPILVAAAASDAHAKEDATKLSKLDQLFHLVLDNVLNLEELGVTAAQLQDPMEVQRLKDTTMAGASRLSSQRLGALASALRRWLRFCAARDVNHRQPTPLLLADFLREVSAGGPTAAASMHASLKWYAATFGAQFPMDHWATKHFRFHAVHHTGRQAPELEPWEFVSLLLLMKKSQGTHRVLVAQMLMAALGCIRFEHLQRSKFVTTHGPSLEFQCAQGKARKKGARPGYAWGLPHATLDGQGVTQTLLDFYANECPQSSGFLLPAVSLNPEEFWEVTEHTGLIVNKPMSRSRFLELLRGALYQIGVEFTNAQAAGFNRLRRFIPTIANILELPDLDLQAVGNWTEIPAGGGRDPSAGKPRALMSMGVHYAGSKLLRSLQVKQRCVNRFMNLFHKKRRELALTEDGMLCRDAWLWPEFAAAHKLIPEDLSAFEGEAKEAIEVAPGALPVEEEVPAGSGLPSAERSSDSSEDLSSSASDVTAEGDDLCGVPADEDAADDIPWFVQGRKTHLVREEMEGRLTPWCRDFPFVQEHQSRGRGWLCWDEQGCLL</sequence>
<dbReference type="EMBL" id="CAMXCT030000169">
    <property type="protein sequence ID" value="CAL4762261.1"/>
    <property type="molecule type" value="Genomic_DNA"/>
</dbReference>
<evidence type="ECO:0000313" key="2">
    <source>
        <dbReference type="EMBL" id="CAI3974949.1"/>
    </source>
</evidence>
<evidence type="ECO:0000313" key="4">
    <source>
        <dbReference type="Proteomes" id="UP001152797"/>
    </source>
</evidence>
<feature type="region of interest" description="Disordered" evidence="1">
    <location>
        <begin position="209"/>
        <end position="231"/>
    </location>
</feature>
<dbReference type="Proteomes" id="UP001152797">
    <property type="component" value="Unassembled WGS sequence"/>
</dbReference>
<proteinExistence type="predicted"/>
<organism evidence="2">
    <name type="scientific">Cladocopium goreaui</name>
    <dbReference type="NCBI Taxonomy" id="2562237"/>
    <lineage>
        <taxon>Eukaryota</taxon>
        <taxon>Sar</taxon>
        <taxon>Alveolata</taxon>
        <taxon>Dinophyceae</taxon>
        <taxon>Suessiales</taxon>
        <taxon>Symbiodiniaceae</taxon>
        <taxon>Cladocopium</taxon>
    </lineage>
</organism>
<feature type="non-terminal residue" evidence="2">
    <location>
        <position position="791"/>
    </location>
</feature>
<feature type="region of interest" description="Disordered" evidence="1">
    <location>
        <begin position="687"/>
        <end position="734"/>
    </location>
</feature>
<evidence type="ECO:0000313" key="3">
    <source>
        <dbReference type="EMBL" id="CAL1128324.1"/>
    </source>
</evidence>
<dbReference type="EMBL" id="CAMXCT010000169">
    <property type="protein sequence ID" value="CAI3974949.1"/>
    <property type="molecule type" value="Genomic_DNA"/>
</dbReference>
<comment type="caution">
    <text evidence="2">The sequence shown here is derived from an EMBL/GenBank/DDBJ whole genome shotgun (WGS) entry which is preliminary data.</text>
</comment>
<reference evidence="2" key="1">
    <citation type="submission" date="2022-10" db="EMBL/GenBank/DDBJ databases">
        <authorList>
            <person name="Chen Y."/>
            <person name="Dougan E. K."/>
            <person name="Chan C."/>
            <person name="Rhodes N."/>
            <person name="Thang M."/>
        </authorList>
    </citation>
    <scope>NUCLEOTIDE SEQUENCE</scope>
</reference>
<evidence type="ECO:0000256" key="1">
    <source>
        <dbReference type="SAM" id="MobiDB-lite"/>
    </source>
</evidence>
<name>A0A9P1BK96_9DINO</name>
<reference evidence="3" key="2">
    <citation type="submission" date="2024-04" db="EMBL/GenBank/DDBJ databases">
        <authorList>
            <person name="Chen Y."/>
            <person name="Shah S."/>
            <person name="Dougan E. K."/>
            <person name="Thang M."/>
            <person name="Chan C."/>
        </authorList>
    </citation>
    <scope>NUCLEOTIDE SEQUENCE [LARGE SCALE GENOMIC DNA]</scope>
</reference>
<dbReference type="EMBL" id="CAMXCT020000169">
    <property type="protein sequence ID" value="CAL1128324.1"/>
    <property type="molecule type" value="Genomic_DNA"/>
</dbReference>
<keyword evidence="4" id="KW-1185">Reference proteome</keyword>
<dbReference type="AlphaFoldDB" id="A0A9P1BK96"/>